<keyword evidence="3" id="KW-1185">Reference proteome</keyword>
<sequence length="164" mass="18735">MHCYCGSGLSYSHCCQPYHSGLRQAETCEQLMRSRYSAFCLKELPYLQLSCVAELQVEQSPEQMRDFVSQVHFVRLQLLPLPHVVFSNDEGYVHFQVWYLLGNQLHSFSELSHFVRQQDRWLYSSGDVREHAAQKVGRNDPCPCGSGRKFKACQPHVASGHAAA</sequence>
<organism evidence="2 3">
    <name type="scientific">Alkalimonas amylolytica</name>
    <dbReference type="NCBI Taxonomy" id="152573"/>
    <lineage>
        <taxon>Bacteria</taxon>
        <taxon>Pseudomonadati</taxon>
        <taxon>Pseudomonadota</taxon>
        <taxon>Gammaproteobacteria</taxon>
        <taxon>Alkalimonas</taxon>
    </lineage>
</organism>
<dbReference type="SUPFAM" id="SSF54427">
    <property type="entry name" value="NTF2-like"/>
    <property type="match status" value="1"/>
</dbReference>
<dbReference type="Proteomes" id="UP000198773">
    <property type="component" value="Unassembled WGS sequence"/>
</dbReference>
<name>A0A1H4AYR0_ALKAM</name>
<gene>
    <name evidence="2" type="ORF">SAMN04488051_10387</name>
</gene>
<proteinExistence type="predicted"/>
<dbReference type="InterPro" id="IPR004027">
    <property type="entry name" value="SEC_C_motif"/>
</dbReference>
<dbReference type="OrthoDB" id="21421at2"/>
<dbReference type="STRING" id="152573.SAMN04488051_10387"/>
<dbReference type="Pfam" id="PF02810">
    <property type="entry name" value="SEC-C"/>
    <property type="match status" value="1"/>
</dbReference>
<feature type="domain" description="YchJ-like middle NTF2-like" evidence="1">
    <location>
        <begin position="27"/>
        <end position="126"/>
    </location>
</feature>
<accession>A0A1H4AYR0</accession>
<protein>
    <submittedName>
        <fullName evidence="2">SEC-C motif-containing protein</fullName>
    </submittedName>
</protein>
<dbReference type="AlphaFoldDB" id="A0A1H4AYR0"/>
<dbReference type="PANTHER" id="PTHR33747:SF1">
    <property type="entry name" value="ADENYLATE CYCLASE-ASSOCIATED CAP C-TERMINAL DOMAIN-CONTAINING PROTEIN"/>
    <property type="match status" value="1"/>
</dbReference>
<evidence type="ECO:0000259" key="1">
    <source>
        <dbReference type="Pfam" id="PF17775"/>
    </source>
</evidence>
<dbReference type="RefSeq" id="WP_091341239.1">
    <property type="nucleotide sequence ID" value="NZ_FNRM01000003.1"/>
</dbReference>
<dbReference type="SUPFAM" id="SSF103642">
    <property type="entry name" value="Sec-C motif"/>
    <property type="match status" value="1"/>
</dbReference>
<evidence type="ECO:0000313" key="3">
    <source>
        <dbReference type="Proteomes" id="UP000198773"/>
    </source>
</evidence>
<dbReference type="InterPro" id="IPR048469">
    <property type="entry name" value="YchJ-like_M"/>
</dbReference>
<dbReference type="InterPro" id="IPR032710">
    <property type="entry name" value="NTF2-like_dom_sf"/>
</dbReference>
<dbReference type="Pfam" id="PF17775">
    <property type="entry name" value="YchJ_M-like"/>
    <property type="match status" value="1"/>
</dbReference>
<evidence type="ECO:0000313" key="2">
    <source>
        <dbReference type="EMBL" id="SEA41009.1"/>
    </source>
</evidence>
<reference evidence="2 3" key="1">
    <citation type="submission" date="2016-10" db="EMBL/GenBank/DDBJ databases">
        <authorList>
            <person name="de Groot N.N."/>
        </authorList>
    </citation>
    <scope>NUCLEOTIDE SEQUENCE [LARGE SCALE GENOMIC DNA]</scope>
    <source>
        <strain evidence="2 3">CGMCC 1.3430</strain>
    </source>
</reference>
<dbReference type="PANTHER" id="PTHR33747">
    <property type="entry name" value="UPF0225 PROTEIN SCO1677"/>
    <property type="match status" value="1"/>
</dbReference>
<dbReference type="Gene3D" id="3.10.450.50">
    <property type="match status" value="1"/>
</dbReference>
<dbReference type="EMBL" id="FNRM01000003">
    <property type="protein sequence ID" value="SEA41009.1"/>
    <property type="molecule type" value="Genomic_DNA"/>
</dbReference>